<evidence type="ECO:0000313" key="3">
    <source>
        <dbReference type="Proteomes" id="UP001500166"/>
    </source>
</evidence>
<dbReference type="RefSeq" id="WP_344224466.1">
    <property type="nucleotide sequence ID" value="NZ_BAAAQA010000015.1"/>
</dbReference>
<reference evidence="2 3" key="1">
    <citation type="journal article" date="2019" name="Int. J. Syst. Evol. Microbiol.">
        <title>The Global Catalogue of Microorganisms (GCM) 10K type strain sequencing project: providing services to taxonomists for standard genome sequencing and annotation.</title>
        <authorList>
            <consortium name="The Broad Institute Genomics Platform"/>
            <consortium name="The Broad Institute Genome Sequencing Center for Infectious Disease"/>
            <person name="Wu L."/>
            <person name="Ma J."/>
        </authorList>
    </citation>
    <scope>NUCLEOTIDE SEQUENCE [LARGE SCALE GENOMIC DNA]</scope>
    <source>
        <strain evidence="2 3">JCM 15914</strain>
    </source>
</reference>
<keyword evidence="1" id="KW-0812">Transmembrane</keyword>
<dbReference type="EMBL" id="BAAAQA010000015">
    <property type="protein sequence ID" value="GAA2116876.1"/>
    <property type="molecule type" value="Genomic_DNA"/>
</dbReference>
<keyword evidence="3" id="KW-1185">Reference proteome</keyword>
<dbReference type="NCBIfam" id="NF041681">
    <property type="entry name" value="HGxxPAAW"/>
    <property type="match status" value="1"/>
</dbReference>
<dbReference type="Proteomes" id="UP001500166">
    <property type="component" value="Unassembled WGS sequence"/>
</dbReference>
<evidence type="ECO:0000313" key="2">
    <source>
        <dbReference type="EMBL" id="GAA2116876.1"/>
    </source>
</evidence>
<protein>
    <submittedName>
        <fullName evidence="2">Uncharacterized protein</fullName>
    </submittedName>
</protein>
<sequence>MSNTNQVILDHTAAVGHGNTVAAWACIAIMAVGVIVGCVGFTIASTPVTVVGIGLIVVGLIVGAVLKAMGHGKGSEKLNH</sequence>
<name>A0ABN2XWU9_9MICC</name>
<comment type="caution">
    <text evidence="2">The sequence shown here is derived from an EMBL/GenBank/DDBJ whole genome shotgun (WGS) entry which is preliminary data.</text>
</comment>
<feature type="transmembrane region" description="Helical" evidence="1">
    <location>
        <begin position="21"/>
        <end position="44"/>
    </location>
</feature>
<proteinExistence type="predicted"/>
<feature type="transmembrane region" description="Helical" evidence="1">
    <location>
        <begin position="50"/>
        <end position="70"/>
    </location>
</feature>
<keyword evidence="1" id="KW-1133">Transmembrane helix</keyword>
<accession>A0ABN2XWU9</accession>
<gene>
    <name evidence="2" type="ORF">GCM10009824_15970</name>
</gene>
<organism evidence="2 3">
    <name type="scientific">Kocuria atrinae</name>
    <dbReference type="NCBI Taxonomy" id="592377"/>
    <lineage>
        <taxon>Bacteria</taxon>
        <taxon>Bacillati</taxon>
        <taxon>Actinomycetota</taxon>
        <taxon>Actinomycetes</taxon>
        <taxon>Micrococcales</taxon>
        <taxon>Micrococcaceae</taxon>
        <taxon>Kocuria</taxon>
    </lineage>
</organism>
<evidence type="ECO:0000256" key="1">
    <source>
        <dbReference type="SAM" id="Phobius"/>
    </source>
</evidence>
<dbReference type="InterPro" id="IPR046550">
    <property type="entry name" value="DUF6704"/>
</dbReference>
<keyword evidence="1" id="KW-0472">Membrane</keyword>
<dbReference type="Pfam" id="PF20447">
    <property type="entry name" value="DUF6704"/>
    <property type="match status" value="1"/>
</dbReference>